<evidence type="ECO:0000259" key="5">
    <source>
        <dbReference type="Pfam" id="PF04542"/>
    </source>
</evidence>
<evidence type="ECO:0000256" key="3">
    <source>
        <dbReference type="ARBA" id="ARBA00023082"/>
    </source>
</evidence>
<dbReference type="InterPro" id="IPR013324">
    <property type="entry name" value="RNA_pol_sigma_r3/r4-like"/>
</dbReference>
<evidence type="ECO:0000256" key="2">
    <source>
        <dbReference type="ARBA" id="ARBA00023015"/>
    </source>
</evidence>
<evidence type="ECO:0000259" key="6">
    <source>
        <dbReference type="Pfam" id="PF08281"/>
    </source>
</evidence>
<organism evidence="7 8">
    <name type="scientific">Parapedobacter defluvii</name>
    <dbReference type="NCBI Taxonomy" id="2045106"/>
    <lineage>
        <taxon>Bacteria</taxon>
        <taxon>Pseudomonadati</taxon>
        <taxon>Bacteroidota</taxon>
        <taxon>Sphingobacteriia</taxon>
        <taxon>Sphingobacteriales</taxon>
        <taxon>Sphingobacteriaceae</taxon>
        <taxon>Parapedobacter</taxon>
    </lineage>
</organism>
<dbReference type="SUPFAM" id="SSF88659">
    <property type="entry name" value="Sigma3 and sigma4 domains of RNA polymerase sigma factors"/>
    <property type="match status" value="1"/>
</dbReference>
<dbReference type="EMBL" id="BMIK01000001">
    <property type="protein sequence ID" value="GGC17051.1"/>
    <property type="molecule type" value="Genomic_DNA"/>
</dbReference>
<dbReference type="NCBIfam" id="TIGR02985">
    <property type="entry name" value="Sig70_bacteroi1"/>
    <property type="match status" value="1"/>
</dbReference>
<feature type="domain" description="RNA polymerase sigma factor 70 region 4 type 2" evidence="6">
    <location>
        <begin position="124"/>
        <end position="173"/>
    </location>
</feature>
<evidence type="ECO:0000256" key="4">
    <source>
        <dbReference type="ARBA" id="ARBA00023163"/>
    </source>
</evidence>
<dbReference type="InterPro" id="IPR014327">
    <property type="entry name" value="RNA_pol_sigma70_bacteroid"/>
</dbReference>
<dbReference type="Pfam" id="PF04542">
    <property type="entry name" value="Sigma70_r2"/>
    <property type="match status" value="1"/>
</dbReference>
<comment type="caution">
    <text evidence="7">The sequence shown here is derived from an EMBL/GenBank/DDBJ whole genome shotgun (WGS) entry which is preliminary data.</text>
</comment>
<dbReference type="InterPro" id="IPR013249">
    <property type="entry name" value="RNA_pol_sigma70_r4_t2"/>
</dbReference>
<dbReference type="InterPro" id="IPR013325">
    <property type="entry name" value="RNA_pol_sigma_r2"/>
</dbReference>
<reference evidence="8" key="1">
    <citation type="journal article" date="2019" name="Int. J. Syst. Evol. Microbiol.">
        <title>The Global Catalogue of Microorganisms (GCM) 10K type strain sequencing project: providing services to taxonomists for standard genome sequencing and annotation.</title>
        <authorList>
            <consortium name="The Broad Institute Genomics Platform"/>
            <consortium name="The Broad Institute Genome Sequencing Center for Infectious Disease"/>
            <person name="Wu L."/>
            <person name="Ma J."/>
        </authorList>
    </citation>
    <scope>NUCLEOTIDE SEQUENCE [LARGE SCALE GENOMIC DNA]</scope>
    <source>
        <strain evidence="8">CGMCC 1.15342</strain>
    </source>
</reference>
<gene>
    <name evidence="7" type="ORF">GCM10011386_06100</name>
</gene>
<evidence type="ECO:0000313" key="7">
    <source>
        <dbReference type="EMBL" id="GGC17051.1"/>
    </source>
</evidence>
<keyword evidence="3" id="KW-0731">Sigma factor</keyword>
<dbReference type="GO" id="GO:0000428">
    <property type="term" value="C:DNA-directed RNA polymerase complex"/>
    <property type="evidence" value="ECO:0007669"/>
    <property type="project" value="UniProtKB-KW"/>
</dbReference>
<sequence length="201" mass="23581">MVNVGPEIGEKAVLSQLRDGSYEAFEYIYHRYKVRLAASMLRLLKSTDLVDDLLQELFVRLWEHRESINPEQPIKAYLFRIAENLVYDTFRRLSKDRRLQDQLFHAMEEIGADIEKQFFMQEDRQAIEAVIAMLPPKRRQVFTLCKLESKSYEEVSSLLNISLSTVNDHIYKANQFLKQHLADHMVSLFSIVIQTALLTAW</sequence>
<dbReference type="PANTHER" id="PTHR43133:SF46">
    <property type="entry name" value="RNA POLYMERASE SIGMA-70 FACTOR ECF SUBFAMILY"/>
    <property type="match status" value="1"/>
</dbReference>
<dbReference type="Proteomes" id="UP000597338">
    <property type="component" value="Unassembled WGS sequence"/>
</dbReference>
<protein>
    <submittedName>
        <fullName evidence="7">DNA-directed RNA polymerase sigma-70 factor</fullName>
    </submittedName>
</protein>
<dbReference type="InterPro" id="IPR039425">
    <property type="entry name" value="RNA_pol_sigma-70-like"/>
</dbReference>
<dbReference type="Gene3D" id="1.10.1740.10">
    <property type="match status" value="1"/>
</dbReference>
<dbReference type="Gene3D" id="1.10.10.10">
    <property type="entry name" value="Winged helix-like DNA-binding domain superfamily/Winged helix DNA-binding domain"/>
    <property type="match status" value="1"/>
</dbReference>
<dbReference type="RefSeq" id="WP_188747218.1">
    <property type="nucleotide sequence ID" value="NZ_BMIK01000001.1"/>
</dbReference>
<accession>A0ABQ1L4P4</accession>
<keyword evidence="7" id="KW-0240">DNA-directed RNA polymerase</keyword>
<proteinExistence type="inferred from homology"/>
<dbReference type="InterPro" id="IPR036388">
    <property type="entry name" value="WH-like_DNA-bd_sf"/>
</dbReference>
<keyword evidence="8" id="KW-1185">Reference proteome</keyword>
<feature type="domain" description="RNA polymerase sigma-70 region 2" evidence="5">
    <location>
        <begin position="28"/>
        <end position="94"/>
    </location>
</feature>
<dbReference type="Pfam" id="PF08281">
    <property type="entry name" value="Sigma70_r4_2"/>
    <property type="match status" value="1"/>
</dbReference>
<evidence type="ECO:0000313" key="8">
    <source>
        <dbReference type="Proteomes" id="UP000597338"/>
    </source>
</evidence>
<dbReference type="PANTHER" id="PTHR43133">
    <property type="entry name" value="RNA POLYMERASE ECF-TYPE SIGMA FACTO"/>
    <property type="match status" value="1"/>
</dbReference>
<dbReference type="SUPFAM" id="SSF88946">
    <property type="entry name" value="Sigma2 domain of RNA polymerase sigma factors"/>
    <property type="match status" value="1"/>
</dbReference>
<name>A0ABQ1L4P4_9SPHI</name>
<comment type="similarity">
    <text evidence="1">Belongs to the sigma-70 factor family. ECF subfamily.</text>
</comment>
<dbReference type="InterPro" id="IPR007627">
    <property type="entry name" value="RNA_pol_sigma70_r2"/>
</dbReference>
<evidence type="ECO:0000256" key="1">
    <source>
        <dbReference type="ARBA" id="ARBA00010641"/>
    </source>
</evidence>
<keyword evidence="4" id="KW-0804">Transcription</keyword>
<keyword evidence="2" id="KW-0805">Transcription regulation</keyword>
<dbReference type="NCBIfam" id="TIGR02937">
    <property type="entry name" value="sigma70-ECF"/>
    <property type="match status" value="1"/>
</dbReference>
<dbReference type="InterPro" id="IPR014284">
    <property type="entry name" value="RNA_pol_sigma-70_dom"/>
</dbReference>